<feature type="non-terminal residue" evidence="2">
    <location>
        <position position="1"/>
    </location>
</feature>
<evidence type="ECO:0000313" key="2">
    <source>
        <dbReference type="EMBL" id="CAJ0956555.1"/>
    </source>
</evidence>
<evidence type="ECO:0000313" key="3">
    <source>
        <dbReference type="Proteomes" id="UP001176940"/>
    </source>
</evidence>
<dbReference type="EMBL" id="CAUEEQ010042190">
    <property type="protein sequence ID" value="CAJ0956555.1"/>
    <property type="molecule type" value="Genomic_DNA"/>
</dbReference>
<protein>
    <submittedName>
        <fullName evidence="2">Uncharacterized protein</fullName>
    </submittedName>
</protein>
<sequence length="273" mass="31205">NQKGEKLQICHNLISSEGQEVAAPRNTERDPEELKGSQESGGDNDRRKTSGCQETLRDPKRTERRSQSAGLISKETRSIGRCQKTKLHLRRRLHKGGPSPRSHRSQHKVNLATEKLLHLKKNVRQMRKTMKRKSPNKVKVGIFSRSAESEYEWLKTRLTSESFVKSVRPCCITNNGSSEFSSSVSRCDFGILYHTQNRGRVNLTDVTDSLYDEELQYLSSRLEKKNVIVVIDDLTDSSEERKKEILKNQPKLGTLAADVFLFSGYEKKVTEEK</sequence>
<keyword evidence="3" id="KW-1185">Reference proteome</keyword>
<feature type="region of interest" description="Disordered" evidence="1">
    <location>
        <begin position="1"/>
        <end position="107"/>
    </location>
</feature>
<feature type="compositionally biased region" description="Basic and acidic residues" evidence="1">
    <location>
        <begin position="26"/>
        <end position="36"/>
    </location>
</feature>
<accession>A0ABN9M5F9</accession>
<feature type="compositionally biased region" description="Basic and acidic residues" evidence="1">
    <location>
        <begin position="55"/>
        <end position="66"/>
    </location>
</feature>
<evidence type="ECO:0000256" key="1">
    <source>
        <dbReference type="SAM" id="MobiDB-lite"/>
    </source>
</evidence>
<name>A0ABN9M5F9_9NEOB</name>
<gene>
    <name evidence="2" type="ORF">RIMI_LOCUS15595577</name>
</gene>
<reference evidence="2" key="1">
    <citation type="submission" date="2023-07" db="EMBL/GenBank/DDBJ databases">
        <authorList>
            <person name="Stuckert A."/>
        </authorList>
    </citation>
    <scope>NUCLEOTIDE SEQUENCE</scope>
</reference>
<feature type="compositionally biased region" description="Basic residues" evidence="1">
    <location>
        <begin position="83"/>
        <end position="107"/>
    </location>
</feature>
<organism evidence="2 3">
    <name type="scientific">Ranitomeya imitator</name>
    <name type="common">mimic poison frog</name>
    <dbReference type="NCBI Taxonomy" id="111125"/>
    <lineage>
        <taxon>Eukaryota</taxon>
        <taxon>Metazoa</taxon>
        <taxon>Chordata</taxon>
        <taxon>Craniata</taxon>
        <taxon>Vertebrata</taxon>
        <taxon>Euteleostomi</taxon>
        <taxon>Amphibia</taxon>
        <taxon>Batrachia</taxon>
        <taxon>Anura</taxon>
        <taxon>Neobatrachia</taxon>
        <taxon>Hyloidea</taxon>
        <taxon>Dendrobatidae</taxon>
        <taxon>Dendrobatinae</taxon>
        <taxon>Ranitomeya</taxon>
    </lineage>
</organism>
<comment type="caution">
    <text evidence="2">The sequence shown here is derived from an EMBL/GenBank/DDBJ whole genome shotgun (WGS) entry which is preliminary data.</text>
</comment>
<proteinExistence type="predicted"/>
<dbReference type="Proteomes" id="UP001176940">
    <property type="component" value="Unassembled WGS sequence"/>
</dbReference>